<evidence type="ECO:0000256" key="1">
    <source>
        <dbReference type="SAM" id="MobiDB-lite"/>
    </source>
</evidence>
<sequence>MLLSRLESIIRLAFVDFPMLGYAVKCDGLMLSGISIDSGDLCCQMATLIMKQSQLSHRHLAEVRRISNASSIPKPQMKREPSDILQHQDEKVLLEEELRVEREDGNHNEDDDEEEVLIFPRRRTKAATKRRRKEISSSSGKRISTKCRNQLKKKRISEEDSSTGEENYLEEISLMNLKERSRNRFSDGVRVGGRSEVIVWRKPESGTSMSSSSLSSCSSVLASHSDGSTRCSKKDSQFIYYNKIIQFMLKAAQEGAPEVPSM</sequence>
<dbReference type="EMBL" id="JBAMMX010000010">
    <property type="protein sequence ID" value="KAK6932773.1"/>
    <property type="molecule type" value="Genomic_DNA"/>
</dbReference>
<feature type="region of interest" description="Disordered" evidence="1">
    <location>
        <begin position="102"/>
        <end position="166"/>
    </location>
</feature>
<accession>A0AAN8VRV5</accession>
<feature type="compositionally biased region" description="Basic residues" evidence="1">
    <location>
        <begin position="120"/>
        <end position="133"/>
    </location>
</feature>
<organism evidence="2 3">
    <name type="scientific">Dillenia turbinata</name>
    <dbReference type="NCBI Taxonomy" id="194707"/>
    <lineage>
        <taxon>Eukaryota</taxon>
        <taxon>Viridiplantae</taxon>
        <taxon>Streptophyta</taxon>
        <taxon>Embryophyta</taxon>
        <taxon>Tracheophyta</taxon>
        <taxon>Spermatophyta</taxon>
        <taxon>Magnoliopsida</taxon>
        <taxon>eudicotyledons</taxon>
        <taxon>Gunneridae</taxon>
        <taxon>Pentapetalae</taxon>
        <taxon>Dilleniales</taxon>
        <taxon>Dilleniaceae</taxon>
        <taxon>Dillenia</taxon>
    </lineage>
</organism>
<keyword evidence="3" id="KW-1185">Reference proteome</keyword>
<proteinExistence type="predicted"/>
<feature type="compositionally biased region" description="Basic residues" evidence="1">
    <location>
        <begin position="143"/>
        <end position="155"/>
    </location>
</feature>
<gene>
    <name evidence="2" type="ORF">RJ641_002397</name>
</gene>
<evidence type="ECO:0000313" key="3">
    <source>
        <dbReference type="Proteomes" id="UP001370490"/>
    </source>
</evidence>
<protein>
    <submittedName>
        <fullName evidence="2">Uncharacterized protein</fullName>
    </submittedName>
</protein>
<dbReference type="AlphaFoldDB" id="A0AAN8VRV5"/>
<reference evidence="2 3" key="1">
    <citation type="submission" date="2023-12" db="EMBL/GenBank/DDBJ databases">
        <title>A high-quality genome assembly for Dillenia turbinata (Dilleniales).</title>
        <authorList>
            <person name="Chanderbali A."/>
        </authorList>
    </citation>
    <scope>NUCLEOTIDE SEQUENCE [LARGE SCALE GENOMIC DNA]</scope>
    <source>
        <strain evidence="2">LSX21</strain>
        <tissue evidence="2">Leaf</tissue>
    </source>
</reference>
<dbReference type="Proteomes" id="UP001370490">
    <property type="component" value="Unassembled WGS sequence"/>
</dbReference>
<evidence type="ECO:0000313" key="2">
    <source>
        <dbReference type="EMBL" id="KAK6932773.1"/>
    </source>
</evidence>
<name>A0AAN8VRV5_9MAGN</name>
<comment type="caution">
    <text evidence="2">The sequence shown here is derived from an EMBL/GenBank/DDBJ whole genome shotgun (WGS) entry which is preliminary data.</text>
</comment>